<dbReference type="EMBL" id="BLAL01000196">
    <property type="protein sequence ID" value="GES90671.1"/>
    <property type="molecule type" value="Genomic_DNA"/>
</dbReference>
<keyword evidence="2 5" id="KW-0963">Cytoplasm</keyword>
<dbReference type="InterPro" id="IPR040457">
    <property type="entry name" value="GCP_C"/>
</dbReference>
<dbReference type="Gene3D" id="1.20.120.1900">
    <property type="entry name" value="Gamma-tubulin complex, C-terminal domain"/>
    <property type="match status" value="1"/>
</dbReference>
<keyword evidence="3 5" id="KW-0493">Microtubule</keyword>
<dbReference type="PANTHER" id="PTHR19302:SF68">
    <property type="entry name" value="SPINDLE POLE BODY COMPONENT"/>
    <property type="match status" value="1"/>
</dbReference>
<evidence type="ECO:0000259" key="7">
    <source>
        <dbReference type="Pfam" id="PF04130"/>
    </source>
</evidence>
<dbReference type="OrthoDB" id="1608002at2759"/>
<feature type="domain" description="Gamma tubulin complex component C-terminal" evidence="7">
    <location>
        <begin position="343"/>
        <end position="686"/>
    </location>
</feature>
<evidence type="ECO:0000256" key="2">
    <source>
        <dbReference type="ARBA" id="ARBA00022490"/>
    </source>
</evidence>
<evidence type="ECO:0000313" key="9">
    <source>
        <dbReference type="EMBL" id="GES90671.1"/>
    </source>
</evidence>
<dbReference type="GO" id="GO:0000278">
    <property type="term" value="P:mitotic cell cycle"/>
    <property type="evidence" value="ECO:0007669"/>
    <property type="project" value="TreeGrafter"/>
</dbReference>
<dbReference type="GO" id="GO:0043015">
    <property type="term" value="F:gamma-tubulin binding"/>
    <property type="evidence" value="ECO:0007669"/>
    <property type="project" value="InterPro"/>
</dbReference>
<accession>A0A8H3LQI7</accession>
<feature type="domain" description="Gamma tubulin complex component protein N-terminal" evidence="8">
    <location>
        <begin position="2"/>
        <end position="334"/>
    </location>
</feature>
<gene>
    <name evidence="9" type="ORF">RCL2_001750600</name>
</gene>
<evidence type="ECO:0000256" key="3">
    <source>
        <dbReference type="ARBA" id="ARBA00022701"/>
    </source>
</evidence>
<dbReference type="InterPro" id="IPR042241">
    <property type="entry name" value="GCP_C_sf"/>
</dbReference>
<dbReference type="GO" id="GO:0005816">
    <property type="term" value="C:spindle pole body"/>
    <property type="evidence" value="ECO:0007669"/>
    <property type="project" value="UniProtKB-ARBA"/>
</dbReference>
<dbReference type="InterPro" id="IPR041470">
    <property type="entry name" value="GCP_N"/>
</dbReference>
<comment type="similarity">
    <text evidence="1 5">Belongs to the TUBGCP family.</text>
</comment>
<dbReference type="GO" id="GO:0000922">
    <property type="term" value="C:spindle pole"/>
    <property type="evidence" value="ECO:0007669"/>
    <property type="project" value="InterPro"/>
</dbReference>
<dbReference type="GO" id="GO:0005874">
    <property type="term" value="C:microtubule"/>
    <property type="evidence" value="ECO:0007669"/>
    <property type="project" value="UniProtKB-KW"/>
</dbReference>
<dbReference type="Pfam" id="PF17681">
    <property type="entry name" value="GCP_N_terminal"/>
    <property type="match status" value="1"/>
</dbReference>
<sequence length="728" mass="84640">MLHEMLLALSGLSGDLFVPYPPEPGVATTFKIPPDFPFLHEAEKSSLERLSALGFYYRKITNFLDKQRGRNENNNNSEFIESREDKNFTPCGSFLHALCNAINEVLADFHKSIIESEIRILSKEDNMGGVVPISQLVSAFNEYYIILPHLNQLINDIEQNSVKYFGCRIINLVIDKCDTGVPELREIMLKLLHACHEVVYKHIASWLVYGQLVDPFGEFFIKDKTLKLNPTEIREQFSRSKWHRRFILDESFIPNHIPNDVAKSILFVGKAIATVRNSTKPYEKHSKFPDQIASLHLQYLLELSSRSVFHQIELENIVNIIRNNVAQWLWQVVLTGDKVVECLETFKNYFLLGQGDFTTSLVEQFEKLPTSRLSSTRVPLIKEQEMNSLLVRASVGTLAEKDLAFEKFRFKIPEKATSMFDDILVGVPLRFEYDIGWPLDLFVTSEDLSKYGDIFSFLISLRRTQFKLQKVWIHLATNVKMERNYKFSEGGNNTMLMPWNVRASMMFFVDCLWAHVQMDIIESNFQHLVRRITVSSAHHQRQRPPSTTEPSSPISPTRPKSMNPKKDTHSNESERLRDFEDIRLGHTSYLGELLRGCLLESRVCAETIRTALKTIDKFCALLERWDGQRDFTERLEQIAKHNAEFREQVMFLFRTLSGVNKTGGDFGGPPRHLDQLLLRLDYSKWFSVCESKDDDSTHHIFIHFFTPFLYFRQNLYELRSWRSMFEEI</sequence>
<protein>
    <recommendedName>
        <fullName evidence="5">Spindle pole body component</fullName>
    </recommendedName>
</protein>
<feature type="compositionally biased region" description="Low complexity" evidence="6">
    <location>
        <begin position="543"/>
        <end position="559"/>
    </location>
</feature>
<dbReference type="Proteomes" id="UP000615446">
    <property type="component" value="Unassembled WGS sequence"/>
</dbReference>
<organism evidence="9 10">
    <name type="scientific">Rhizophagus clarus</name>
    <dbReference type="NCBI Taxonomy" id="94130"/>
    <lineage>
        <taxon>Eukaryota</taxon>
        <taxon>Fungi</taxon>
        <taxon>Fungi incertae sedis</taxon>
        <taxon>Mucoromycota</taxon>
        <taxon>Glomeromycotina</taxon>
        <taxon>Glomeromycetes</taxon>
        <taxon>Glomerales</taxon>
        <taxon>Glomeraceae</taxon>
        <taxon>Rhizophagus</taxon>
    </lineage>
</organism>
<dbReference type="PANTHER" id="PTHR19302">
    <property type="entry name" value="GAMMA TUBULIN COMPLEX PROTEIN"/>
    <property type="match status" value="1"/>
</dbReference>
<evidence type="ECO:0000256" key="5">
    <source>
        <dbReference type="RuleBase" id="RU363050"/>
    </source>
</evidence>
<evidence type="ECO:0000313" key="10">
    <source>
        <dbReference type="Proteomes" id="UP000615446"/>
    </source>
</evidence>
<comment type="caution">
    <text evidence="9">The sequence shown here is derived from an EMBL/GenBank/DDBJ whole genome shotgun (WGS) entry which is preliminary data.</text>
</comment>
<dbReference type="GO" id="GO:0051225">
    <property type="term" value="P:spindle assembly"/>
    <property type="evidence" value="ECO:0007669"/>
    <property type="project" value="TreeGrafter"/>
</dbReference>
<feature type="region of interest" description="Disordered" evidence="6">
    <location>
        <begin position="536"/>
        <end position="574"/>
    </location>
</feature>
<keyword evidence="4 5" id="KW-0206">Cytoskeleton</keyword>
<feature type="compositionally biased region" description="Basic and acidic residues" evidence="6">
    <location>
        <begin position="564"/>
        <end position="574"/>
    </location>
</feature>
<evidence type="ECO:0000259" key="8">
    <source>
        <dbReference type="Pfam" id="PF17681"/>
    </source>
</evidence>
<evidence type="ECO:0000256" key="1">
    <source>
        <dbReference type="ARBA" id="ARBA00010337"/>
    </source>
</evidence>
<evidence type="ECO:0000256" key="4">
    <source>
        <dbReference type="ARBA" id="ARBA00023212"/>
    </source>
</evidence>
<dbReference type="GO" id="GO:0007020">
    <property type="term" value="P:microtubule nucleation"/>
    <property type="evidence" value="ECO:0007669"/>
    <property type="project" value="InterPro"/>
</dbReference>
<evidence type="ECO:0000256" key="6">
    <source>
        <dbReference type="SAM" id="MobiDB-lite"/>
    </source>
</evidence>
<name>A0A8H3LQI7_9GLOM</name>
<reference evidence="9" key="1">
    <citation type="submission" date="2019-10" db="EMBL/GenBank/DDBJ databases">
        <title>Conservation and host-specific expression of non-tandemly repeated heterogenous ribosome RNA gene in arbuscular mycorrhizal fungi.</title>
        <authorList>
            <person name="Maeda T."/>
            <person name="Kobayashi Y."/>
            <person name="Nakagawa T."/>
            <person name="Ezawa T."/>
            <person name="Yamaguchi K."/>
            <person name="Bino T."/>
            <person name="Nishimoto Y."/>
            <person name="Shigenobu S."/>
            <person name="Kawaguchi M."/>
        </authorList>
    </citation>
    <scope>NUCLEOTIDE SEQUENCE</scope>
    <source>
        <strain evidence="9">HR1</strain>
    </source>
</reference>
<dbReference type="GO" id="GO:0000930">
    <property type="term" value="C:gamma-tubulin complex"/>
    <property type="evidence" value="ECO:0007669"/>
    <property type="project" value="UniProtKB-ARBA"/>
</dbReference>
<dbReference type="Pfam" id="PF04130">
    <property type="entry name" value="GCP_C_terminal"/>
    <property type="match status" value="1"/>
</dbReference>
<dbReference type="InterPro" id="IPR007259">
    <property type="entry name" value="GCP"/>
</dbReference>
<dbReference type="AlphaFoldDB" id="A0A8H3LQI7"/>
<proteinExistence type="inferred from homology"/>
<dbReference type="GO" id="GO:0031122">
    <property type="term" value="P:cytoplasmic microtubule organization"/>
    <property type="evidence" value="ECO:0007669"/>
    <property type="project" value="TreeGrafter"/>
</dbReference>
<comment type="subcellular location">
    <subcellularLocation>
        <location evidence="5">Cytoplasm</location>
        <location evidence="5">Cytoskeleton</location>
        <location evidence="5">Microtubule organizing center</location>
    </subcellularLocation>
</comment>
<dbReference type="GO" id="GO:0051011">
    <property type="term" value="F:microtubule minus-end binding"/>
    <property type="evidence" value="ECO:0007669"/>
    <property type="project" value="TreeGrafter"/>
</dbReference>
<dbReference type="GO" id="GO:0051321">
    <property type="term" value="P:meiotic cell cycle"/>
    <property type="evidence" value="ECO:0007669"/>
    <property type="project" value="TreeGrafter"/>
</dbReference>